<name>A0A1J1I143_9DIPT</name>
<organism evidence="1 2">
    <name type="scientific">Clunio marinus</name>
    <dbReference type="NCBI Taxonomy" id="568069"/>
    <lineage>
        <taxon>Eukaryota</taxon>
        <taxon>Metazoa</taxon>
        <taxon>Ecdysozoa</taxon>
        <taxon>Arthropoda</taxon>
        <taxon>Hexapoda</taxon>
        <taxon>Insecta</taxon>
        <taxon>Pterygota</taxon>
        <taxon>Neoptera</taxon>
        <taxon>Endopterygota</taxon>
        <taxon>Diptera</taxon>
        <taxon>Nematocera</taxon>
        <taxon>Chironomoidea</taxon>
        <taxon>Chironomidae</taxon>
        <taxon>Clunio</taxon>
    </lineage>
</organism>
<evidence type="ECO:0000313" key="2">
    <source>
        <dbReference type="Proteomes" id="UP000183832"/>
    </source>
</evidence>
<accession>A0A1J1I143</accession>
<dbReference type="Proteomes" id="UP000183832">
    <property type="component" value="Unassembled WGS sequence"/>
</dbReference>
<sequence>MECGKLGLLYRRYLTLLGLVKMMDNAITDNRVSTTNRHVLNIDSMDSPNPKVLATNQLHSHTHNEREIDLKVSFGDPNKRKSKLLSSVKITAKLAPQTEKLISGNRLYERAKTFYAPKETTVKFTFTAGITEKILNDS</sequence>
<protein>
    <submittedName>
        <fullName evidence="1">CLUMA_CG007594, isoform A</fullName>
    </submittedName>
</protein>
<keyword evidence="2" id="KW-1185">Reference proteome</keyword>
<reference evidence="1 2" key="1">
    <citation type="submission" date="2015-04" db="EMBL/GenBank/DDBJ databases">
        <authorList>
            <person name="Syromyatnikov M.Y."/>
            <person name="Popov V.N."/>
        </authorList>
    </citation>
    <scope>NUCLEOTIDE SEQUENCE [LARGE SCALE GENOMIC DNA]</scope>
</reference>
<gene>
    <name evidence="1" type="ORF">CLUMA_CG007594</name>
</gene>
<evidence type="ECO:0000313" key="1">
    <source>
        <dbReference type="EMBL" id="CRK94071.1"/>
    </source>
</evidence>
<dbReference type="AlphaFoldDB" id="A0A1J1I143"/>
<proteinExistence type="predicted"/>
<dbReference type="EMBL" id="CVRI01000038">
    <property type="protein sequence ID" value="CRK94071.1"/>
    <property type="molecule type" value="Genomic_DNA"/>
</dbReference>